<accession>A0ACC1CES1</accession>
<evidence type="ECO:0000313" key="1">
    <source>
        <dbReference type="EMBL" id="KAJ0170072.1"/>
    </source>
</evidence>
<sequence length="408" mass="45737">MWIFYVIVIFNIYQIEAAGQVCTKNGMTGTCTKYQNCDSAAKREEIQKCGYDSDSEDMVCCYDKSAIGSEEMAVGKTTPKSNNDDDYSSDSDSDELGDCPPVEGNRIETPKSGKKAWQKCMEYQDKLVYPCMRSLSLMPGKERRSFCQHKAKGLIVGGKAASQHEFPHMVLLGYNSRLEPHNTNISRIEWLCGGSLISERYVLTAAHCLWDHHIRNVKYVYVGADTRVNTLDASGLYTVKRRIKYPSYNPPSKYDDIALLELNKDVPLDENTVPACLPFGVKINETIVTATGWGVTQYRGFFSNQLQKVNLNKFSSIECYAHFPPDPLSMEFGFDEDSQLCYGDKLKSKDTCQGDSGGPIQIKSENIKCMYVIVGVTSFGRACGFVGEPAIYTKVSAYLSWIEKIVWP</sequence>
<gene>
    <name evidence="1" type="ORF">K1T71_014678</name>
</gene>
<protein>
    <submittedName>
        <fullName evidence="1">Uncharacterized protein</fullName>
    </submittedName>
</protein>
<dbReference type="EMBL" id="CM034415">
    <property type="protein sequence ID" value="KAJ0170072.1"/>
    <property type="molecule type" value="Genomic_DNA"/>
</dbReference>
<comment type="caution">
    <text evidence="1">The sequence shown here is derived from an EMBL/GenBank/DDBJ whole genome shotgun (WGS) entry which is preliminary data.</text>
</comment>
<organism evidence="1 2">
    <name type="scientific">Dendrolimus kikuchii</name>
    <dbReference type="NCBI Taxonomy" id="765133"/>
    <lineage>
        <taxon>Eukaryota</taxon>
        <taxon>Metazoa</taxon>
        <taxon>Ecdysozoa</taxon>
        <taxon>Arthropoda</taxon>
        <taxon>Hexapoda</taxon>
        <taxon>Insecta</taxon>
        <taxon>Pterygota</taxon>
        <taxon>Neoptera</taxon>
        <taxon>Endopterygota</taxon>
        <taxon>Lepidoptera</taxon>
        <taxon>Glossata</taxon>
        <taxon>Ditrysia</taxon>
        <taxon>Bombycoidea</taxon>
        <taxon>Lasiocampidae</taxon>
        <taxon>Dendrolimus</taxon>
    </lineage>
</organism>
<reference evidence="1 2" key="1">
    <citation type="journal article" date="2021" name="Front. Genet.">
        <title>Chromosome-Level Genome Assembly Reveals Significant Gene Expansion in the Toll and IMD Signaling Pathways of Dendrolimus kikuchii.</title>
        <authorList>
            <person name="Zhou J."/>
            <person name="Wu P."/>
            <person name="Xiong Z."/>
            <person name="Liu N."/>
            <person name="Zhao N."/>
            <person name="Ji M."/>
            <person name="Qiu Y."/>
            <person name="Yang B."/>
        </authorList>
    </citation>
    <scope>NUCLEOTIDE SEQUENCE [LARGE SCALE GENOMIC DNA]</scope>
    <source>
        <strain evidence="1">Ann1</strain>
    </source>
</reference>
<dbReference type="Proteomes" id="UP000824533">
    <property type="component" value="Linkage Group LG29"/>
</dbReference>
<keyword evidence="2" id="KW-1185">Reference proteome</keyword>
<name>A0ACC1CES1_9NEOP</name>
<proteinExistence type="predicted"/>
<evidence type="ECO:0000313" key="2">
    <source>
        <dbReference type="Proteomes" id="UP000824533"/>
    </source>
</evidence>